<dbReference type="AlphaFoldDB" id="A0A9P7Q4A8"/>
<protein>
    <submittedName>
        <fullName evidence="1">Uncharacterized protein</fullName>
    </submittedName>
</protein>
<organism evidence="1 2">
    <name type="scientific">Claviceps humidiphila</name>
    <dbReference type="NCBI Taxonomy" id="1294629"/>
    <lineage>
        <taxon>Eukaryota</taxon>
        <taxon>Fungi</taxon>
        <taxon>Dikarya</taxon>
        <taxon>Ascomycota</taxon>
        <taxon>Pezizomycotina</taxon>
        <taxon>Sordariomycetes</taxon>
        <taxon>Hypocreomycetidae</taxon>
        <taxon>Hypocreales</taxon>
        <taxon>Clavicipitaceae</taxon>
        <taxon>Claviceps</taxon>
    </lineage>
</organism>
<evidence type="ECO:0000313" key="2">
    <source>
        <dbReference type="Proteomes" id="UP000732380"/>
    </source>
</evidence>
<comment type="caution">
    <text evidence="1">The sequence shown here is derived from an EMBL/GenBank/DDBJ whole genome shotgun (WGS) entry which is preliminary data.</text>
</comment>
<dbReference type="EMBL" id="SRQM01000128">
    <property type="protein sequence ID" value="KAG6117713.1"/>
    <property type="molecule type" value="Genomic_DNA"/>
</dbReference>
<sequence length="85" mass="9415">MTQNVRRDQGADIGGLLYMRAYEKPRNTFMSLASKSYSMNPSGSTWTVDTTNQNQVGILRISHADVQISGARSGSPIRALPRKRT</sequence>
<keyword evidence="2" id="KW-1185">Reference proteome</keyword>
<evidence type="ECO:0000313" key="1">
    <source>
        <dbReference type="EMBL" id="KAG6117713.1"/>
    </source>
</evidence>
<name>A0A9P7Q4A8_9HYPO</name>
<proteinExistence type="predicted"/>
<dbReference type="Proteomes" id="UP000732380">
    <property type="component" value="Unassembled WGS sequence"/>
</dbReference>
<reference evidence="1 2" key="1">
    <citation type="journal article" date="2020" name="bioRxiv">
        <title>Whole genome comparisons of ergot fungi reveals the divergence and evolution of species within the genus Claviceps are the result of varying mechanisms driving genome evolution and host range expansion.</title>
        <authorList>
            <person name="Wyka S.A."/>
            <person name="Mondo S.J."/>
            <person name="Liu M."/>
            <person name="Dettman J."/>
            <person name="Nalam V."/>
            <person name="Broders K.D."/>
        </authorList>
    </citation>
    <scope>NUCLEOTIDE SEQUENCE [LARGE SCALE GENOMIC DNA]</scope>
    <source>
        <strain evidence="1 2">LM576</strain>
    </source>
</reference>
<gene>
    <name evidence="1" type="ORF">E4U13_000824</name>
</gene>
<accession>A0A9P7Q4A8</accession>